<feature type="transmembrane region" description="Helical" evidence="2">
    <location>
        <begin position="178"/>
        <end position="198"/>
    </location>
</feature>
<feature type="transmembrane region" description="Helical" evidence="2">
    <location>
        <begin position="124"/>
        <end position="144"/>
    </location>
</feature>
<proteinExistence type="predicted"/>
<feature type="transmembrane region" description="Helical" evidence="2">
    <location>
        <begin position="468"/>
        <end position="490"/>
    </location>
</feature>
<feature type="transmembrane region" description="Helical" evidence="2">
    <location>
        <begin position="256"/>
        <end position="274"/>
    </location>
</feature>
<feature type="transmembrane region" description="Helical" evidence="2">
    <location>
        <begin position="404"/>
        <end position="425"/>
    </location>
</feature>
<accession>H8GCC8</accession>
<evidence type="ECO:0000313" key="3">
    <source>
        <dbReference type="EMBL" id="EHY88762.1"/>
    </source>
</evidence>
<evidence type="ECO:0000256" key="2">
    <source>
        <dbReference type="SAM" id="Phobius"/>
    </source>
</evidence>
<dbReference type="OrthoDB" id="4320047at2"/>
<keyword evidence="2" id="KW-1133">Transmembrane helix</keyword>
<feature type="transmembrane region" description="Helical" evidence="2">
    <location>
        <begin position="227"/>
        <end position="244"/>
    </location>
</feature>
<feature type="transmembrane region" description="Helical" evidence="2">
    <location>
        <begin position="364"/>
        <end position="384"/>
    </location>
</feature>
<dbReference type="RefSeq" id="WP_005440773.1">
    <property type="nucleotide sequence ID" value="NZ_CM001466.1"/>
</dbReference>
<name>H8GCC8_9PSEU</name>
<gene>
    <name evidence="3" type="ORF">SacazDRAFT_01844</name>
</gene>
<dbReference type="EMBL" id="CM001466">
    <property type="protein sequence ID" value="EHY88762.1"/>
    <property type="molecule type" value="Genomic_DNA"/>
</dbReference>
<feature type="region of interest" description="Disordered" evidence="1">
    <location>
        <begin position="747"/>
        <end position="779"/>
    </location>
</feature>
<feature type="compositionally biased region" description="Gly residues" evidence="1">
    <location>
        <begin position="764"/>
        <end position="779"/>
    </location>
</feature>
<feature type="compositionally biased region" description="Pro residues" evidence="1">
    <location>
        <begin position="748"/>
        <end position="759"/>
    </location>
</feature>
<dbReference type="Proteomes" id="UP000004705">
    <property type="component" value="Chromosome"/>
</dbReference>
<keyword evidence="2" id="KW-0812">Transmembrane</keyword>
<feature type="transmembrane region" description="Helical" evidence="2">
    <location>
        <begin position="496"/>
        <end position="520"/>
    </location>
</feature>
<evidence type="ECO:0000313" key="4">
    <source>
        <dbReference type="Proteomes" id="UP000004705"/>
    </source>
</evidence>
<feature type="transmembrane region" description="Helical" evidence="2">
    <location>
        <begin position="86"/>
        <end position="104"/>
    </location>
</feature>
<keyword evidence="4" id="KW-1185">Reference proteome</keyword>
<organism evidence="3 4">
    <name type="scientific">Saccharomonospora azurea NA-128</name>
    <dbReference type="NCBI Taxonomy" id="882081"/>
    <lineage>
        <taxon>Bacteria</taxon>
        <taxon>Bacillati</taxon>
        <taxon>Actinomycetota</taxon>
        <taxon>Actinomycetes</taxon>
        <taxon>Pseudonocardiales</taxon>
        <taxon>Pseudonocardiaceae</taxon>
        <taxon>Saccharomonospora</taxon>
    </lineage>
</organism>
<dbReference type="HOGENOM" id="CLU_350184_0_0_11"/>
<feature type="transmembrane region" description="Helical" evidence="2">
    <location>
        <begin position="286"/>
        <end position="308"/>
    </location>
</feature>
<keyword evidence="2" id="KW-0472">Membrane</keyword>
<evidence type="ECO:0000256" key="1">
    <source>
        <dbReference type="SAM" id="MobiDB-lite"/>
    </source>
</evidence>
<dbReference type="AlphaFoldDB" id="H8GCC8"/>
<sequence>MPLPGPDTHVVELRVPGLIGTSGDSLLDSMGTVDVAGDGVGRVIRPCDRLRRPAPGPVLQALGRSVSRTLEGYLWDRMTSGGAAKAAWALLFPFALVNVAQWMLPPDSGTRTSRALSSVCRGLLRVAGLLLTMLLVAQLAVVSLDLLATQCLRPGSSCLEDAPSWLREVAAVRTGVGLLPLLLLVGVLFLVASTSWTVRAPRLRERRPDLPGGTVLDDEQETTTLRCLHTVAALGVIVLVLLGGPSTAPSGAVDTVVWVLALALLGFGAGATALHAHRLAGPVSRAVLITFALVLLGVAAVTATPLSARVSVGANSTVELLAAALFAVCVLFALLLVPAAVLARRSWAALPKRLRPWAGGWAAAPALALAALLGGGFGAGMAIAARHVIDPSLALPRGYTLITLLWGAGLGFAALIVIPVLAVAVPLRRARRGVPEVLHLMDTRDEDVDEAADAWARAAWERKHLHRIVLAVVLAMIVGAAALVVVRLGAVDLPAFLTPLSTVGVVALGGLAVALLRAVLTTATGTMHVRHLAAFADLVCFWPRVAHPVVPPSYALKVVPELAERAKEHLRAPDSRVVLSGYHVGGLLTVITAGRLSADLSAAELERLGLLTAGTPLQWGYQRAFPGVFGHDSLVRLYSKLDGHWRGLCRGTDTFGGGATTWRHQVTGGELLGVGYLPDGGVGPLEPAERGPHGALVLGGDHWLPDPAIGPVKGRRWAPGVRRHTDYIAEPEWDRAVAYAAGLAGPAPAIPEPTRPVGPIPGDALGGRLDGSGVVGRSG</sequence>
<protein>
    <recommendedName>
        <fullName evidence="5">Integral membrane protein</fullName>
    </recommendedName>
</protein>
<feature type="transmembrane region" description="Helical" evidence="2">
    <location>
        <begin position="320"/>
        <end position="343"/>
    </location>
</feature>
<evidence type="ECO:0008006" key="5">
    <source>
        <dbReference type="Google" id="ProtNLM"/>
    </source>
</evidence>
<reference evidence="3 4" key="1">
    <citation type="journal article" date="2012" name="Stand. Genomic Sci.">
        <title>Genome sequence of the soil bacterium Saccharomonospora azurea type strain (NA-128(T)).</title>
        <authorList>
            <person name="Klenk H.P."/>
            <person name="Held B."/>
            <person name="Lucas S."/>
            <person name="Lapidus A."/>
            <person name="Copeland A."/>
            <person name="Hammon N."/>
            <person name="Pitluck S."/>
            <person name="Goodwin L.A."/>
            <person name="Han C."/>
            <person name="Tapia R."/>
            <person name="Brambilla E.M."/>
            <person name="Potter G."/>
            <person name="Land M."/>
            <person name="Ivanova N."/>
            <person name="Rohde M."/>
            <person name="Goker M."/>
            <person name="Detter J.C."/>
            <person name="Kyrpides N.C."/>
            <person name="Woyke T."/>
        </authorList>
    </citation>
    <scope>NUCLEOTIDE SEQUENCE [LARGE SCALE GENOMIC DNA]</scope>
    <source>
        <strain evidence="3 4">NA-128</strain>
    </source>
</reference>